<feature type="compositionally biased region" description="Pro residues" evidence="1">
    <location>
        <begin position="280"/>
        <end position="289"/>
    </location>
</feature>
<dbReference type="AlphaFoldDB" id="A0A9Q0KG46"/>
<feature type="compositionally biased region" description="Basic and acidic residues" evidence="1">
    <location>
        <begin position="366"/>
        <end position="376"/>
    </location>
</feature>
<feature type="compositionally biased region" description="Basic and acidic residues" evidence="1">
    <location>
        <begin position="110"/>
        <end position="126"/>
    </location>
</feature>
<evidence type="ECO:0000313" key="2">
    <source>
        <dbReference type="EMBL" id="KAJ4969892.1"/>
    </source>
</evidence>
<feature type="compositionally biased region" description="Polar residues" evidence="1">
    <location>
        <begin position="257"/>
        <end position="272"/>
    </location>
</feature>
<proteinExistence type="predicted"/>
<protein>
    <submittedName>
        <fullName evidence="2">Uncharacterized protein</fullName>
    </submittedName>
</protein>
<sequence>MACLGDCMDEGDVSGRPISPPRSGLSDSMDHTPEREENDKPEEVSQKALQPEIEQNNGSESGLGGSKGHTPEREEGENDEHKEEESQEPLQPETEGNNGSESGLGGSKDNTPEREEGENDEHKEVSQETLQPETEGNNGSDWSSKLSEMPEITSEEENSLFYVPPQTIEGESFKKGVCPTEALEEDLLLLKSAIIGFFNGSQPSLSVVKHSLEKQWKIINCPLAIPSQPLQPQKSQPRPKVQAYRRRIRSNGVADMVQTSPDSSTHSTTEPSQPIHIPEPRLPNDPLPPLSRTTAHPFSIDPLNSFDLESQSNEESLDSDSDPKPTRSVSTLYPNPKYLIDKVTPKANGTHAVRHKKMPKKTPTTEIKDYEMKYME</sequence>
<evidence type="ECO:0000256" key="1">
    <source>
        <dbReference type="SAM" id="MobiDB-lite"/>
    </source>
</evidence>
<feature type="region of interest" description="Disordered" evidence="1">
    <location>
        <begin position="1"/>
        <end position="159"/>
    </location>
</feature>
<organism evidence="2 3">
    <name type="scientific">Protea cynaroides</name>
    <dbReference type="NCBI Taxonomy" id="273540"/>
    <lineage>
        <taxon>Eukaryota</taxon>
        <taxon>Viridiplantae</taxon>
        <taxon>Streptophyta</taxon>
        <taxon>Embryophyta</taxon>
        <taxon>Tracheophyta</taxon>
        <taxon>Spermatophyta</taxon>
        <taxon>Magnoliopsida</taxon>
        <taxon>Proteales</taxon>
        <taxon>Proteaceae</taxon>
        <taxon>Protea</taxon>
    </lineage>
</organism>
<feature type="compositionally biased region" description="Basic and acidic residues" evidence="1">
    <location>
        <begin position="28"/>
        <end position="45"/>
    </location>
</feature>
<evidence type="ECO:0000313" key="3">
    <source>
        <dbReference type="Proteomes" id="UP001141806"/>
    </source>
</evidence>
<gene>
    <name evidence="2" type="ORF">NE237_002991</name>
</gene>
<feature type="compositionally biased region" description="Basic and acidic residues" evidence="1">
    <location>
        <begin position="69"/>
        <end position="84"/>
    </location>
</feature>
<reference evidence="2" key="1">
    <citation type="journal article" date="2023" name="Plant J.">
        <title>The genome of the king protea, Protea cynaroides.</title>
        <authorList>
            <person name="Chang J."/>
            <person name="Duong T.A."/>
            <person name="Schoeman C."/>
            <person name="Ma X."/>
            <person name="Roodt D."/>
            <person name="Barker N."/>
            <person name="Li Z."/>
            <person name="Van de Peer Y."/>
            <person name="Mizrachi E."/>
        </authorList>
    </citation>
    <scope>NUCLEOTIDE SEQUENCE</scope>
    <source>
        <tissue evidence="2">Young leaves</tissue>
    </source>
</reference>
<dbReference type="EMBL" id="JAMYWD010000005">
    <property type="protein sequence ID" value="KAJ4969892.1"/>
    <property type="molecule type" value="Genomic_DNA"/>
</dbReference>
<name>A0A9Q0KG46_9MAGN</name>
<feature type="region of interest" description="Disordered" evidence="1">
    <location>
        <begin position="250"/>
        <end position="376"/>
    </location>
</feature>
<dbReference type="Proteomes" id="UP001141806">
    <property type="component" value="Unassembled WGS sequence"/>
</dbReference>
<keyword evidence="3" id="KW-1185">Reference proteome</keyword>
<comment type="caution">
    <text evidence="2">The sequence shown here is derived from an EMBL/GenBank/DDBJ whole genome shotgun (WGS) entry which is preliminary data.</text>
</comment>
<feature type="compositionally biased region" description="Polar residues" evidence="1">
    <location>
        <begin position="127"/>
        <end position="146"/>
    </location>
</feature>
<accession>A0A9Q0KG46</accession>